<sequence>MIRGPHSYQFREGDDQQWLSCFGTDTTHTVVGSSTRTVVMSRDGWRRNQTGVPVSLSWSTTDPYAVVLLLHDDEITSWTFSRELLSEGGGLGNVRVRHGLVTSVELDSPKLRITLRLSVTWVEDFLRHTQDVMPLGTEPSLAEIGEPAWSTELARLSDWPG</sequence>
<dbReference type="GO" id="GO:0030428">
    <property type="term" value="C:cell septum"/>
    <property type="evidence" value="ECO:0007669"/>
    <property type="project" value="UniProtKB-SubCell"/>
</dbReference>
<dbReference type="Proteomes" id="UP001141259">
    <property type="component" value="Unassembled WGS sequence"/>
</dbReference>
<dbReference type="InterPro" id="IPR006776">
    <property type="entry name" value="SsgB"/>
</dbReference>
<protein>
    <submittedName>
        <fullName evidence="7">SsgA family sporulation/cell division regulator</fullName>
    </submittedName>
</protein>
<evidence type="ECO:0000256" key="1">
    <source>
        <dbReference type="ARBA" id="ARBA00004431"/>
    </source>
</evidence>
<evidence type="ECO:0000256" key="3">
    <source>
        <dbReference type="ARBA" id="ARBA00022618"/>
    </source>
</evidence>
<name>A0A9X2VM36_9PSEU</name>
<gene>
    <name evidence="7" type="ORF">NZH93_17345</name>
</gene>
<evidence type="ECO:0000313" key="8">
    <source>
        <dbReference type="Proteomes" id="UP001141259"/>
    </source>
</evidence>
<dbReference type="InterPro" id="IPR038658">
    <property type="entry name" value="SsgB_sf"/>
</dbReference>
<keyword evidence="8" id="KW-1185">Reference proteome</keyword>
<keyword evidence="5" id="KW-0717">Septation</keyword>
<dbReference type="RefSeq" id="WP_259624133.1">
    <property type="nucleotide sequence ID" value="NZ_JANYMP010000007.1"/>
</dbReference>
<dbReference type="EMBL" id="JANYMP010000007">
    <property type="protein sequence ID" value="MCS7478629.1"/>
    <property type="molecule type" value="Genomic_DNA"/>
</dbReference>
<dbReference type="AlphaFoldDB" id="A0A9X2VM36"/>
<organism evidence="7 8">
    <name type="scientific">Umezawaea endophytica</name>
    <dbReference type="NCBI Taxonomy" id="1654476"/>
    <lineage>
        <taxon>Bacteria</taxon>
        <taxon>Bacillati</taxon>
        <taxon>Actinomycetota</taxon>
        <taxon>Actinomycetes</taxon>
        <taxon>Pseudonocardiales</taxon>
        <taxon>Pseudonocardiaceae</taxon>
        <taxon>Umezawaea</taxon>
    </lineage>
</organism>
<dbReference type="Gene3D" id="2.30.31.20">
    <property type="entry name" value="Sporulation-specific cell division protein SsgB"/>
    <property type="match status" value="1"/>
</dbReference>
<keyword evidence="4" id="KW-0749">Sporulation</keyword>
<comment type="similarity">
    <text evidence="2">Belongs to the SsgA family.</text>
</comment>
<comment type="subcellular location">
    <subcellularLocation>
        <location evidence="1">Cell septum</location>
    </subcellularLocation>
</comment>
<evidence type="ECO:0000256" key="2">
    <source>
        <dbReference type="ARBA" id="ARBA00009323"/>
    </source>
</evidence>
<evidence type="ECO:0000256" key="6">
    <source>
        <dbReference type="ARBA" id="ARBA00023306"/>
    </source>
</evidence>
<reference evidence="7" key="1">
    <citation type="submission" date="2022-08" db="EMBL/GenBank/DDBJ databases">
        <authorList>
            <person name="Tistechok S."/>
            <person name="Samborskyy M."/>
            <person name="Roman I."/>
        </authorList>
    </citation>
    <scope>NUCLEOTIDE SEQUENCE</scope>
    <source>
        <strain evidence="7">DSM 103496</strain>
    </source>
</reference>
<evidence type="ECO:0000256" key="5">
    <source>
        <dbReference type="ARBA" id="ARBA00023210"/>
    </source>
</evidence>
<accession>A0A9X2VM36</accession>
<comment type="caution">
    <text evidence="7">The sequence shown here is derived from an EMBL/GenBank/DDBJ whole genome shotgun (WGS) entry which is preliminary data.</text>
</comment>
<evidence type="ECO:0000313" key="7">
    <source>
        <dbReference type="EMBL" id="MCS7478629.1"/>
    </source>
</evidence>
<dbReference type="Pfam" id="PF04686">
    <property type="entry name" value="SsgA"/>
    <property type="match status" value="1"/>
</dbReference>
<evidence type="ECO:0000256" key="4">
    <source>
        <dbReference type="ARBA" id="ARBA00022969"/>
    </source>
</evidence>
<keyword evidence="6" id="KW-0131">Cell cycle</keyword>
<dbReference type="GO" id="GO:0000917">
    <property type="term" value="P:division septum assembly"/>
    <property type="evidence" value="ECO:0007669"/>
    <property type="project" value="UniProtKB-KW"/>
</dbReference>
<dbReference type="GO" id="GO:0030435">
    <property type="term" value="P:sporulation resulting in formation of a cellular spore"/>
    <property type="evidence" value="ECO:0007669"/>
    <property type="project" value="UniProtKB-KW"/>
</dbReference>
<proteinExistence type="inferred from homology"/>
<keyword evidence="3" id="KW-0132">Cell division</keyword>